<sequence>MTKKFGVFVYFLANIYLLIYYFLQLLKLYSDKYSYDSMIYVYPIATADGLFIISLMYLVFGKEFTKYIGLLLALAVAHNVAVAGSVKMIPVAGFAVAITSIIVATSFVRKQKI</sequence>
<keyword evidence="3" id="KW-1185">Reference proteome</keyword>
<reference evidence="3" key="1">
    <citation type="submission" date="2017-01" db="EMBL/GenBank/DDBJ databases">
        <authorList>
            <person name="Varghese N."/>
            <person name="Submissions S."/>
        </authorList>
    </citation>
    <scope>NUCLEOTIDE SEQUENCE [LARGE SCALE GENOMIC DNA]</scope>
    <source>
        <strain evidence="3">DSM 21054</strain>
    </source>
</reference>
<name>A0A173MF53_9BACT</name>
<dbReference type="STRING" id="477680.SAMN05421788_106300"/>
<feature type="transmembrane region" description="Helical" evidence="1">
    <location>
        <begin position="67"/>
        <end position="83"/>
    </location>
</feature>
<feature type="transmembrane region" description="Helical" evidence="1">
    <location>
        <begin position="38"/>
        <end position="60"/>
    </location>
</feature>
<dbReference type="KEGG" id="fln:FLA_2249"/>
<feature type="transmembrane region" description="Helical" evidence="1">
    <location>
        <begin position="89"/>
        <end position="108"/>
    </location>
</feature>
<evidence type="ECO:0000256" key="1">
    <source>
        <dbReference type="SAM" id="Phobius"/>
    </source>
</evidence>
<keyword evidence="1" id="KW-0812">Transmembrane</keyword>
<keyword evidence="1" id="KW-0472">Membrane</keyword>
<keyword evidence="1" id="KW-1133">Transmembrane helix</keyword>
<dbReference type="RefSeq" id="WP_076380489.1">
    <property type="nucleotide sequence ID" value="NZ_AP017422.1"/>
</dbReference>
<dbReference type="EMBL" id="FTOR01000006">
    <property type="protein sequence ID" value="SIT25383.1"/>
    <property type="molecule type" value="Genomic_DNA"/>
</dbReference>
<evidence type="ECO:0000313" key="2">
    <source>
        <dbReference type="EMBL" id="SIT25383.1"/>
    </source>
</evidence>
<evidence type="ECO:0000313" key="3">
    <source>
        <dbReference type="Proteomes" id="UP000186917"/>
    </source>
</evidence>
<dbReference type="AlphaFoldDB" id="A0A173MF53"/>
<dbReference type="Proteomes" id="UP000186917">
    <property type="component" value="Unassembled WGS sequence"/>
</dbReference>
<feature type="transmembrane region" description="Helical" evidence="1">
    <location>
        <begin position="7"/>
        <end position="26"/>
    </location>
</feature>
<protein>
    <submittedName>
        <fullName evidence="2">Uncharacterized protein</fullName>
    </submittedName>
</protein>
<proteinExistence type="predicted"/>
<gene>
    <name evidence="2" type="ORF">SAMN05421788_106300</name>
</gene>
<accession>A0A173MF53</accession>
<organism evidence="2 3">
    <name type="scientific">Filimonas lacunae</name>
    <dbReference type="NCBI Taxonomy" id="477680"/>
    <lineage>
        <taxon>Bacteria</taxon>
        <taxon>Pseudomonadati</taxon>
        <taxon>Bacteroidota</taxon>
        <taxon>Chitinophagia</taxon>
        <taxon>Chitinophagales</taxon>
        <taxon>Chitinophagaceae</taxon>
        <taxon>Filimonas</taxon>
    </lineage>
</organism>